<sequence length="420" mass="46448">MASRDEVPQECAVWVDVIVPVHNASGTIVETIESAMHQIIPPDVALGPRLDVCVCCYDDGSTDNSWSLLKQLALLPEKKEEASYVGGVKISTRLLIHKSESGISRGAGYARNQAASLRQRFELNDATTTTNKPNQYYFLCLLDSDDVMHETRIAHQVSTMLALPSDDARHLTLLGCQFDRDPPDSTWHYAHWANHLLTPDRLSLEQFREITLLQPTWMLSRSRFDQLGGYIEAPAPKPTTFDAAAATTAADTTNDFIQKYDDFRLTDEGWQYKDVKLGVGNVEIQDGDRVVFDWSGYTIGYFGRPFQAKGGPQGGAFDKELDFSRTVVGSGQMVKGVECALRSMKPGGIRQVVVPYGALGYPIKTDPEHVLVGPTPTTFSGMRALNFVLENPRVDRTLLFNIKVIRVDKANGKGGGFTRG</sequence>
<accession>A0A7S2URI3</accession>
<reference evidence="3" key="1">
    <citation type="submission" date="2021-01" db="EMBL/GenBank/DDBJ databases">
        <authorList>
            <person name="Corre E."/>
            <person name="Pelletier E."/>
            <person name="Niang G."/>
            <person name="Scheremetjew M."/>
            <person name="Finn R."/>
            <person name="Kale V."/>
            <person name="Holt S."/>
            <person name="Cochrane G."/>
            <person name="Meng A."/>
            <person name="Brown T."/>
            <person name="Cohen L."/>
        </authorList>
    </citation>
    <scope>NUCLEOTIDE SEQUENCE</scope>
    <source>
        <strain evidence="3">CCMP2084</strain>
    </source>
</reference>
<dbReference type="InterPro" id="IPR046357">
    <property type="entry name" value="PPIase_dom_sf"/>
</dbReference>
<evidence type="ECO:0000313" key="3">
    <source>
        <dbReference type="EMBL" id="CAD9826747.1"/>
    </source>
</evidence>
<dbReference type="Pfam" id="PF00535">
    <property type="entry name" value="Glycos_transf_2"/>
    <property type="match status" value="1"/>
</dbReference>
<dbReference type="SUPFAM" id="SSF53448">
    <property type="entry name" value="Nucleotide-diphospho-sugar transferases"/>
    <property type="match status" value="1"/>
</dbReference>
<dbReference type="PROSITE" id="PS50059">
    <property type="entry name" value="FKBP_PPIASE"/>
    <property type="match status" value="1"/>
</dbReference>
<dbReference type="PANTHER" id="PTHR47717">
    <property type="entry name" value="PEPTIDYL-PROLYL CIS-TRANS ISOMERASE FKBP19, CHLOROPLASTIC"/>
    <property type="match status" value="1"/>
</dbReference>
<dbReference type="Gene3D" id="3.90.550.10">
    <property type="entry name" value="Spore Coat Polysaccharide Biosynthesis Protein SpsA, Chain A"/>
    <property type="match status" value="1"/>
</dbReference>
<dbReference type="EC" id="5.2.1.8" evidence="1"/>
<dbReference type="Pfam" id="PF00254">
    <property type="entry name" value="FKBP_C"/>
    <property type="match status" value="1"/>
</dbReference>
<dbReference type="PANTHER" id="PTHR47717:SF1">
    <property type="entry name" value="PEPTIDYL-PROLYL CIS-TRANS ISOMERASE FKBP19, CHLOROPLASTIC"/>
    <property type="match status" value="1"/>
</dbReference>
<dbReference type="InterPro" id="IPR044208">
    <property type="entry name" value="FKBP19-like"/>
</dbReference>
<dbReference type="AlphaFoldDB" id="A0A7S2URI3"/>
<dbReference type="InterPro" id="IPR001179">
    <property type="entry name" value="PPIase_FKBP_dom"/>
</dbReference>
<name>A0A7S2URI3_9STRA</name>
<gene>
    <name evidence="3" type="ORF">ASEP1449_LOCUS18581</name>
</gene>
<dbReference type="EMBL" id="HBHQ01027435">
    <property type="protein sequence ID" value="CAD9826747.1"/>
    <property type="molecule type" value="Transcribed_RNA"/>
</dbReference>
<dbReference type="InterPro" id="IPR001173">
    <property type="entry name" value="Glyco_trans_2-like"/>
</dbReference>
<feature type="domain" description="PPIase FKBP-type" evidence="2">
    <location>
        <begin position="287"/>
        <end position="355"/>
    </location>
</feature>
<dbReference type="InterPro" id="IPR029044">
    <property type="entry name" value="Nucleotide-diphossugar_trans"/>
</dbReference>
<dbReference type="SUPFAM" id="SSF54534">
    <property type="entry name" value="FKBP-like"/>
    <property type="match status" value="1"/>
</dbReference>
<keyword evidence="1" id="KW-0697">Rotamase</keyword>
<dbReference type="GO" id="GO:0009507">
    <property type="term" value="C:chloroplast"/>
    <property type="evidence" value="ECO:0007669"/>
    <property type="project" value="TreeGrafter"/>
</dbReference>
<dbReference type="GO" id="GO:0009579">
    <property type="term" value="C:thylakoid"/>
    <property type="evidence" value="ECO:0007669"/>
    <property type="project" value="TreeGrafter"/>
</dbReference>
<keyword evidence="1" id="KW-0413">Isomerase</keyword>
<comment type="catalytic activity">
    <reaction evidence="1">
        <text>[protein]-peptidylproline (omega=180) = [protein]-peptidylproline (omega=0)</text>
        <dbReference type="Rhea" id="RHEA:16237"/>
        <dbReference type="Rhea" id="RHEA-COMP:10747"/>
        <dbReference type="Rhea" id="RHEA-COMP:10748"/>
        <dbReference type="ChEBI" id="CHEBI:83833"/>
        <dbReference type="ChEBI" id="CHEBI:83834"/>
        <dbReference type="EC" id="5.2.1.8"/>
    </reaction>
</comment>
<evidence type="ECO:0000256" key="1">
    <source>
        <dbReference type="PROSITE-ProRule" id="PRU00277"/>
    </source>
</evidence>
<evidence type="ECO:0000259" key="2">
    <source>
        <dbReference type="PROSITE" id="PS50059"/>
    </source>
</evidence>
<protein>
    <recommendedName>
        <fullName evidence="1">peptidylprolyl isomerase</fullName>
        <ecNumber evidence="1">5.2.1.8</ecNumber>
    </recommendedName>
</protein>
<organism evidence="3">
    <name type="scientific">Attheya septentrionalis</name>
    <dbReference type="NCBI Taxonomy" id="420275"/>
    <lineage>
        <taxon>Eukaryota</taxon>
        <taxon>Sar</taxon>
        <taxon>Stramenopiles</taxon>
        <taxon>Ochrophyta</taxon>
        <taxon>Bacillariophyta</taxon>
        <taxon>Coscinodiscophyceae</taxon>
        <taxon>Chaetocerotophycidae</taxon>
        <taxon>Chaetocerotales</taxon>
        <taxon>Attheyaceae</taxon>
        <taxon>Attheya</taxon>
    </lineage>
</organism>
<proteinExistence type="predicted"/>
<dbReference type="Gene3D" id="3.10.50.40">
    <property type="match status" value="1"/>
</dbReference>
<dbReference type="GO" id="GO:0003755">
    <property type="term" value="F:peptidyl-prolyl cis-trans isomerase activity"/>
    <property type="evidence" value="ECO:0007669"/>
    <property type="project" value="UniProtKB-KW"/>
</dbReference>